<gene>
    <name evidence="1" type="ORF">KL86CLO1_12581</name>
</gene>
<evidence type="ECO:0008006" key="2">
    <source>
        <dbReference type="Google" id="ProtNLM"/>
    </source>
</evidence>
<evidence type="ECO:0000313" key="1">
    <source>
        <dbReference type="EMBL" id="SBW09111.1"/>
    </source>
</evidence>
<accession>A0A212KBN2</accession>
<dbReference type="Gene3D" id="3.40.50.300">
    <property type="entry name" value="P-loop containing nucleotide triphosphate hydrolases"/>
    <property type="match status" value="1"/>
</dbReference>
<dbReference type="Pfam" id="PF13189">
    <property type="entry name" value="Cytidylate_kin2"/>
    <property type="match status" value="1"/>
</dbReference>
<organism evidence="1">
    <name type="scientific">uncultured Eubacteriales bacterium</name>
    <dbReference type="NCBI Taxonomy" id="172733"/>
    <lineage>
        <taxon>Bacteria</taxon>
        <taxon>Bacillati</taxon>
        <taxon>Bacillota</taxon>
        <taxon>Clostridia</taxon>
        <taxon>Eubacteriales</taxon>
        <taxon>environmental samples</taxon>
    </lineage>
</organism>
<dbReference type="EMBL" id="FLUN01000001">
    <property type="protein sequence ID" value="SBW09111.1"/>
    <property type="molecule type" value="Genomic_DNA"/>
</dbReference>
<proteinExistence type="predicted"/>
<sequence length="205" mass="23202">MEHSYININRQFGSLGRPIAIKLAEILQIEYYDRDIVEETAKQMNIPLSQASDQDESVSSKFSRMAFPLGGGSNESEDNMFDVQAKIIQNLAAKGPAIFVGRCADYILKQYNCLNIFIYAPKAQRYLNCVNSLGMSPTEAKKMIEKVDKARDRYWIKYAKHLPSDPEYTHLMMDSSLFGVTGTAELLASIVKEHFSSEIFRPNVV</sequence>
<reference evidence="1" key="1">
    <citation type="submission" date="2016-04" db="EMBL/GenBank/DDBJ databases">
        <authorList>
            <person name="Evans L.H."/>
            <person name="Alamgir A."/>
            <person name="Owens N."/>
            <person name="Weber N.D."/>
            <person name="Virtaneva K."/>
            <person name="Barbian K."/>
            <person name="Babar A."/>
            <person name="Rosenke K."/>
        </authorList>
    </citation>
    <scope>NUCLEOTIDE SEQUENCE</scope>
    <source>
        <strain evidence="1">86</strain>
    </source>
</reference>
<dbReference type="InterPro" id="IPR027417">
    <property type="entry name" value="P-loop_NTPase"/>
</dbReference>
<dbReference type="AlphaFoldDB" id="A0A212KBN2"/>
<name>A0A212KBN2_9FIRM</name>
<protein>
    <recommendedName>
        <fullName evidence="2">Cytidylate kinase</fullName>
    </recommendedName>
</protein>